<reference evidence="3 4" key="1">
    <citation type="submission" date="2018-03" db="EMBL/GenBank/DDBJ databases">
        <title>Genomes of Pezizomycetes fungi and the evolution of truffles.</title>
        <authorList>
            <person name="Murat C."/>
            <person name="Payen T."/>
            <person name="Noel B."/>
            <person name="Kuo A."/>
            <person name="Martin F.M."/>
        </authorList>
    </citation>
    <scope>NUCLEOTIDE SEQUENCE [LARGE SCALE GENOMIC DNA]</scope>
    <source>
        <strain evidence="3">091103-1</strain>
    </source>
</reference>
<keyword evidence="4" id="KW-1185">Reference proteome</keyword>
<organism evidence="3 4">
    <name type="scientific">Tuber magnatum</name>
    <name type="common">white Piedmont truffle</name>
    <dbReference type="NCBI Taxonomy" id="42249"/>
    <lineage>
        <taxon>Eukaryota</taxon>
        <taxon>Fungi</taxon>
        <taxon>Dikarya</taxon>
        <taxon>Ascomycota</taxon>
        <taxon>Pezizomycotina</taxon>
        <taxon>Pezizomycetes</taxon>
        <taxon>Pezizales</taxon>
        <taxon>Tuberaceae</taxon>
        <taxon>Tuber</taxon>
    </lineage>
</organism>
<gene>
    <name evidence="3" type="ORF">C7212DRAFT_337331</name>
</gene>
<dbReference type="InterPro" id="IPR037171">
    <property type="entry name" value="NagB/RpiA_transferase-like"/>
</dbReference>
<dbReference type="OrthoDB" id="269919at2759"/>
<dbReference type="SUPFAM" id="SSF100950">
    <property type="entry name" value="NagB/RpiA/CoA transferase-like"/>
    <property type="match status" value="1"/>
</dbReference>
<dbReference type="AlphaFoldDB" id="A0A317SBJ2"/>
<dbReference type="EMBL" id="PYWC01000128">
    <property type="protein sequence ID" value="PWW71899.1"/>
    <property type="molecule type" value="Genomic_DNA"/>
</dbReference>
<comment type="similarity">
    <text evidence="1 2">Belongs to the eIF-2B alpha/beta/delta subunits family.</text>
</comment>
<comment type="caution">
    <text evidence="3">The sequence shown here is derived from an EMBL/GenBank/DDBJ whole genome shotgun (WGS) entry which is preliminary data.</text>
</comment>
<accession>A0A317SBJ2</accession>
<dbReference type="Gene3D" id="3.40.50.10470">
    <property type="entry name" value="Translation initiation factor eif-2b, domain 2"/>
    <property type="match status" value="1"/>
</dbReference>
<dbReference type="InterPro" id="IPR042529">
    <property type="entry name" value="IF_2B-like_C"/>
</dbReference>
<dbReference type="InterPro" id="IPR000649">
    <property type="entry name" value="IF-2B-related"/>
</dbReference>
<evidence type="ECO:0000313" key="3">
    <source>
        <dbReference type="EMBL" id="PWW71899.1"/>
    </source>
</evidence>
<dbReference type="STRING" id="42249.A0A317SBJ2"/>
<dbReference type="Proteomes" id="UP000246991">
    <property type="component" value="Unassembled WGS sequence"/>
</dbReference>
<protein>
    <submittedName>
        <fullName evidence="3">Uncharacterized protein</fullName>
    </submittedName>
</protein>
<evidence type="ECO:0000313" key="4">
    <source>
        <dbReference type="Proteomes" id="UP000246991"/>
    </source>
</evidence>
<name>A0A317SBJ2_9PEZI</name>
<evidence type="ECO:0000256" key="1">
    <source>
        <dbReference type="ARBA" id="ARBA00007251"/>
    </source>
</evidence>
<dbReference type="Pfam" id="PF01008">
    <property type="entry name" value="IF-2B"/>
    <property type="match status" value="1"/>
</dbReference>
<evidence type="ECO:0000256" key="2">
    <source>
        <dbReference type="RuleBase" id="RU003814"/>
    </source>
</evidence>
<sequence>MVAVTGTAGVLMVAKEHRKLVYTVAGTHMFCPMTTCGPYGLLERGPPDITLPYNPERCRPATILSEYIKNGLVDCFITNNGLIAPNCINRTIMDMYHTTQCDLF</sequence>
<proteinExistence type="inferred from homology"/>